<evidence type="ECO:0000313" key="3">
    <source>
        <dbReference type="Proteomes" id="UP000825123"/>
    </source>
</evidence>
<dbReference type="GO" id="GO:0006633">
    <property type="term" value="P:fatty acid biosynthetic process"/>
    <property type="evidence" value="ECO:0007669"/>
    <property type="project" value="TreeGrafter"/>
</dbReference>
<dbReference type="PRINTS" id="PR00081">
    <property type="entry name" value="GDHRDH"/>
</dbReference>
<dbReference type="SUPFAM" id="SSF51735">
    <property type="entry name" value="NAD(P)-binding Rossmann-fold domains"/>
    <property type="match status" value="1"/>
</dbReference>
<dbReference type="InterPro" id="IPR036291">
    <property type="entry name" value="NAD(P)-bd_dom_sf"/>
</dbReference>
<dbReference type="GO" id="GO:0016616">
    <property type="term" value="F:oxidoreductase activity, acting on the CH-OH group of donors, NAD or NADP as acceptor"/>
    <property type="evidence" value="ECO:0007669"/>
    <property type="project" value="TreeGrafter"/>
</dbReference>
<dbReference type="PANTHER" id="PTHR42760:SF122">
    <property type="entry name" value="NAD(P)-BINDING PROTEIN"/>
    <property type="match status" value="1"/>
</dbReference>
<dbReference type="KEGG" id="csty:KN1_13250"/>
<keyword evidence="3" id="KW-1185">Reference proteome</keyword>
<gene>
    <name evidence="2" type="ORF">KN1_13250</name>
</gene>
<reference evidence="2 3" key="1">
    <citation type="submission" date="2021-04" db="EMBL/GenBank/DDBJ databases">
        <title>Complete genome sequence of Stygiolobus sp. KN-1.</title>
        <authorList>
            <person name="Nakamura K."/>
            <person name="Sakai H."/>
            <person name="Kurosawa N."/>
        </authorList>
    </citation>
    <scope>NUCLEOTIDE SEQUENCE [LARGE SCALE GENOMIC DNA]</scope>
    <source>
        <strain evidence="2 3">KN-1</strain>
    </source>
</reference>
<dbReference type="RefSeq" id="WP_221290223.1">
    <property type="nucleotide sequence ID" value="NZ_AP024597.1"/>
</dbReference>
<protein>
    <submittedName>
        <fullName evidence="2">3-oxoacyl-ACP reductase</fullName>
    </submittedName>
</protein>
<dbReference type="InterPro" id="IPR002347">
    <property type="entry name" value="SDR_fam"/>
</dbReference>
<organism evidence="2 3">
    <name type="scientific">Stygiolobus caldivivus</name>
    <dbReference type="NCBI Taxonomy" id="2824673"/>
    <lineage>
        <taxon>Archaea</taxon>
        <taxon>Thermoproteota</taxon>
        <taxon>Thermoprotei</taxon>
        <taxon>Sulfolobales</taxon>
        <taxon>Sulfolobaceae</taxon>
        <taxon>Stygiolobus</taxon>
    </lineage>
</organism>
<dbReference type="FunFam" id="3.40.50.720:FF:000084">
    <property type="entry name" value="Short-chain dehydrogenase reductase"/>
    <property type="match status" value="1"/>
</dbReference>
<dbReference type="GeneID" id="66163054"/>
<dbReference type="Pfam" id="PF13561">
    <property type="entry name" value="adh_short_C2"/>
    <property type="match status" value="1"/>
</dbReference>
<dbReference type="GO" id="GO:0048038">
    <property type="term" value="F:quinone binding"/>
    <property type="evidence" value="ECO:0007669"/>
    <property type="project" value="TreeGrafter"/>
</dbReference>
<dbReference type="PANTHER" id="PTHR42760">
    <property type="entry name" value="SHORT-CHAIN DEHYDROGENASES/REDUCTASES FAMILY MEMBER"/>
    <property type="match status" value="1"/>
</dbReference>
<name>A0A8D5U6S6_9CREN</name>
<evidence type="ECO:0000313" key="2">
    <source>
        <dbReference type="EMBL" id="BCU70028.1"/>
    </source>
</evidence>
<dbReference type="CDD" id="cd05233">
    <property type="entry name" value="SDR_c"/>
    <property type="match status" value="1"/>
</dbReference>
<dbReference type="PRINTS" id="PR00080">
    <property type="entry name" value="SDRFAMILY"/>
</dbReference>
<evidence type="ECO:0000256" key="1">
    <source>
        <dbReference type="ARBA" id="ARBA00006484"/>
    </source>
</evidence>
<proteinExistence type="inferred from homology"/>
<dbReference type="Proteomes" id="UP000825123">
    <property type="component" value="Chromosome"/>
</dbReference>
<dbReference type="AlphaFoldDB" id="A0A8D5U6S6"/>
<sequence>MEVSLRGKTCLITGATHGIGLTTAKLFSELGARVIGIGRNVPEVNKGVEFVKLDLTSRADVLSFIERYKREVGVIDVLINNASVNSRYSVLDITLEELDRMIELEVVSPILLSRMAAELMIKNKVKGKIINVSAIQAYKPLESSLAYSTVKGALISMSRSLAVDLGKYGIQVITVLPGPVYTKGEEVPEDLDRRAATLLRRMGRPQEVARLLAFLSSDLNTFITGSEIIIDGGRLISRRPDPDEITSGKV</sequence>
<dbReference type="Gene3D" id="3.40.50.720">
    <property type="entry name" value="NAD(P)-binding Rossmann-like Domain"/>
    <property type="match status" value="1"/>
</dbReference>
<comment type="similarity">
    <text evidence="1">Belongs to the short-chain dehydrogenases/reductases (SDR) family.</text>
</comment>
<dbReference type="EMBL" id="AP024597">
    <property type="protein sequence ID" value="BCU70028.1"/>
    <property type="molecule type" value="Genomic_DNA"/>
</dbReference>
<accession>A0A8D5U6S6</accession>